<name>A0A9P3LLX9_9APHY</name>
<evidence type="ECO:0000313" key="2">
    <source>
        <dbReference type="Proteomes" id="UP000703269"/>
    </source>
</evidence>
<comment type="caution">
    <text evidence="1">The sequence shown here is derived from an EMBL/GenBank/DDBJ whole genome shotgun (WGS) entry which is preliminary data.</text>
</comment>
<gene>
    <name evidence="1" type="ORF">PsYK624_154060</name>
</gene>
<dbReference type="Proteomes" id="UP000703269">
    <property type="component" value="Unassembled WGS sequence"/>
</dbReference>
<protein>
    <submittedName>
        <fullName evidence="1">Uncharacterized protein</fullName>
    </submittedName>
</protein>
<keyword evidence="2" id="KW-1185">Reference proteome</keyword>
<reference evidence="1 2" key="1">
    <citation type="submission" date="2021-08" db="EMBL/GenBank/DDBJ databases">
        <title>Draft Genome Sequence of Phanerochaete sordida strain YK-624.</title>
        <authorList>
            <person name="Mori T."/>
            <person name="Dohra H."/>
            <person name="Suzuki T."/>
            <person name="Kawagishi H."/>
            <person name="Hirai H."/>
        </authorList>
    </citation>
    <scope>NUCLEOTIDE SEQUENCE [LARGE SCALE GENOMIC DNA]</scope>
    <source>
        <strain evidence="1 2">YK-624</strain>
    </source>
</reference>
<dbReference type="AlphaFoldDB" id="A0A9P3LLX9"/>
<evidence type="ECO:0000313" key="1">
    <source>
        <dbReference type="EMBL" id="GJE99159.1"/>
    </source>
</evidence>
<proteinExistence type="predicted"/>
<sequence length="131" mass="14809">MRGRRTCAWRFAVERFHCVSSLEDVERALTLLTRGEGCSVTFCTPSLVVSVCTKAKSDTPISCDVERRLRTRREMHRRSASSPNFIPVVHPHWRKILSTRRLALARGLRRLTAVQSRGMRRAGGCGCSAPR</sequence>
<accession>A0A9P3LLX9</accession>
<organism evidence="1 2">
    <name type="scientific">Phanerochaete sordida</name>
    <dbReference type="NCBI Taxonomy" id="48140"/>
    <lineage>
        <taxon>Eukaryota</taxon>
        <taxon>Fungi</taxon>
        <taxon>Dikarya</taxon>
        <taxon>Basidiomycota</taxon>
        <taxon>Agaricomycotina</taxon>
        <taxon>Agaricomycetes</taxon>
        <taxon>Polyporales</taxon>
        <taxon>Phanerochaetaceae</taxon>
        <taxon>Phanerochaete</taxon>
    </lineage>
</organism>
<dbReference type="EMBL" id="BPQB01000103">
    <property type="protein sequence ID" value="GJE99159.1"/>
    <property type="molecule type" value="Genomic_DNA"/>
</dbReference>